<evidence type="ECO:0000256" key="5">
    <source>
        <dbReference type="SAM" id="Phobius"/>
    </source>
</evidence>
<feature type="transmembrane region" description="Helical" evidence="5">
    <location>
        <begin position="283"/>
        <end position="303"/>
    </location>
</feature>
<protein>
    <recommendedName>
        <fullName evidence="6">Amino acid transporter transmembrane domain-containing protein</fullName>
    </recommendedName>
</protein>
<evidence type="ECO:0000259" key="6">
    <source>
        <dbReference type="Pfam" id="PF01490"/>
    </source>
</evidence>
<feature type="transmembrane region" description="Helical" evidence="5">
    <location>
        <begin position="470"/>
        <end position="492"/>
    </location>
</feature>
<feature type="transmembrane region" description="Helical" evidence="5">
    <location>
        <begin position="21"/>
        <end position="45"/>
    </location>
</feature>
<reference evidence="7" key="1">
    <citation type="journal article" date="2020" name="J. Eukaryot. Microbiol.">
        <title>De novo Sequencing, Assembly and Annotation of the Transcriptome for the Free-Living Testate Amoeba Arcella intermedia.</title>
        <authorList>
            <person name="Ribeiro G.M."/>
            <person name="Porfirio-Sousa A.L."/>
            <person name="Maurer-Alcala X.X."/>
            <person name="Katz L.A."/>
            <person name="Lahr D.J.G."/>
        </authorList>
    </citation>
    <scope>NUCLEOTIDE SEQUENCE</scope>
</reference>
<evidence type="ECO:0000256" key="4">
    <source>
        <dbReference type="ARBA" id="ARBA00023136"/>
    </source>
</evidence>
<feature type="domain" description="Amino acid transporter transmembrane" evidence="6">
    <location>
        <begin position="21"/>
        <end position="466"/>
    </location>
</feature>
<dbReference type="EMBL" id="GIBP01002045">
    <property type="protein sequence ID" value="NDV31014.1"/>
    <property type="molecule type" value="Transcribed_RNA"/>
</dbReference>
<dbReference type="GO" id="GO:0016020">
    <property type="term" value="C:membrane"/>
    <property type="evidence" value="ECO:0007669"/>
    <property type="project" value="UniProtKB-SubCell"/>
</dbReference>
<dbReference type="InterPro" id="IPR013057">
    <property type="entry name" value="AA_transpt_TM"/>
</dbReference>
<sequence>MGAMGDSQYTPLVDDLEPIKTYSLFTGFALCINLIVGTGVFNLPFAFYNSGLVLAVVLLIISGFFSWMCLVWVLEICARAEGITAQKEHNLEQPIHCISMRKFDFNELCHFFYGFKGKLGCQLFLSLYCYGLLWAYAAVFSDSVNNLFWQFYRKIECSLVDTHDCHIGYYVCLVVYACIVVPVSLLNVTEQAVVQVMLTCYRFVAFGVMVVTVSVALAYPVNPNDFVNNTLQNVTADKNVWVNWSGFAGIFTTAAVALNFHFTIPDLVRPVEKKKFLPHMTTAALIVASSFYILVGILCSRFFKSNTESLATLNWQTYTGLEGGWGGDLNARPWWAVVVQFIVMLFPIFDMLSVFPLVAVTLGENLCQMFPGGNIFAVIRPGKPFSRSVERDIRISHTVCRLFSSVPPIILAFALKGLSDIFDFTGLFAFFLQLIVPCLLQLKSRSICENTWGPSSWKTIYTNFISANGFVYSALVFGIGALIFALLDFIAVKVNPNFWG</sequence>
<feature type="transmembrane region" description="Helical" evidence="5">
    <location>
        <begin position="123"/>
        <end position="141"/>
    </location>
</feature>
<accession>A0A6B2L1Y1</accession>
<dbReference type="Gene3D" id="1.20.1740.10">
    <property type="entry name" value="Amino acid/polyamine transporter I"/>
    <property type="match status" value="1"/>
</dbReference>
<evidence type="ECO:0000256" key="3">
    <source>
        <dbReference type="ARBA" id="ARBA00022989"/>
    </source>
</evidence>
<feature type="transmembrane region" description="Helical" evidence="5">
    <location>
        <begin position="241"/>
        <end position="262"/>
    </location>
</feature>
<feature type="transmembrane region" description="Helical" evidence="5">
    <location>
        <begin position="334"/>
        <end position="360"/>
    </location>
</feature>
<keyword evidence="2 5" id="KW-0812">Transmembrane</keyword>
<proteinExistence type="predicted"/>
<name>A0A6B2L1Y1_9EUKA</name>
<dbReference type="PANTHER" id="PTHR16189:SF13">
    <property type="entry name" value="AMINO ACID TRANSPORTER TRANSMEMBRANE DOMAIN-CONTAINING PROTEIN"/>
    <property type="match status" value="1"/>
</dbReference>
<feature type="transmembrane region" description="Helical" evidence="5">
    <location>
        <begin position="51"/>
        <end position="74"/>
    </location>
</feature>
<comment type="subcellular location">
    <subcellularLocation>
        <location evidence="1">Membrane</location>
    </subcellularLocation>
</comment>
<dbReference type="AlphaFoldDB" id="A0A6B2L1Y1"/>
<keyword evidence="3 5" id="KW-1133">Transmembrane helix</keyword>
<evidence type="ECO:0000256" key="2">
    <source>
        <dbReference type="ARBA" id="ARBA00022692"/>
    </source>
</evidence>
<keyword evidence="4 5" id="KW-0472">Membrane</keyword>
<dbReference type="Pfam" id="PF01490">
    <property type="entry name" value="Aa_trans"/>
    <property type="match status" value="1"/>
</dbReference>
<evidence type="ECO:0000256" key="1">
    <source>
        <dbReference type="ARBA" id="ARBA00004370"/>
    </source>
</evidence>
<evidence type="ECO:0000313" key="7">
    <source>
        <dbReference type="EMBL" id="NDV31014.1"/>
    </source>
</evidence>
<organism evidence="7">
    <name type="scientific">Arcella intermedia</name>
    <dbReference type="NCBI Taxonomy" id="1963864"/>
    <lineage>
        <taxon>Eukaryota</taxon>
        <taxon>Amoebozoa</taxon>
        <taxon>Tubulinea</taxon>
        <taxon>Elardia</taxon>
        <taxon>Arcellinida</taxon>
        <taxon>Sphaerothecina</taxon>
        <taxon>Arcellidae</taxon>
        <taxon>Arcella</taxon>
    </lineage>
</organism>
<dbReference type="PANTHER" id="PTHR16189">
    <property type="entry name" value="TRANSMEMBRANE PROTEIN 104-RELATED"/>
    <property type="match status" value="1"/>
</dbReference>
<feature type="transmembrane region" description="Helical" evidence="5">
    <location>
        <begin position="200"/>
        <end position="221"/>
    </location>
</feature>
<feature type="transmembrane region" description="Helical" evidence="5">
    <location>
        <begin position="167"/>
        <end position="188"/>
    </location>
</feature>